<comment type="subcellular location">
    <subcellularLocation>
        <location evidence="1">Membrane</location>
        <topology evidence="1">Multi-pass membrane protein</topology>
    </subcellularLocation>
</comment>
<evidence type="ECO:0000313" key="8">
    <source>
        <dbReference type="Proteomes" id="UP001325680"/>
    </source>
</evidence>
<evidence type="ECO:0000256" key="4">
    <source>
        <dbReference type="ARBA" id="ARBA00022989"/>
    </source>
</evidence>
<keyword evidence="8" id="KW-1185">Reference proteome</keyword>
<dbReference type="Proteomes" id="UP001325680">
    <property type="component" value="Chromosome"/>
</dbReference>
<evidence type="ECO:0000313" key="7">
    <source>
        <dbReference type="EMBL" id="WQD39788.1"/>
    </source>
</evidence>
<feature type="transmembrane region" description="Helical" evidence="6">
    <location>
        <begin position="127"/>
        <end position="147"/>
    </location>
</feature>
<feature type="transmembrane region" description="Helical" evidence="6">
    <location>
        <begin position="191"/>
        <end position="213"/>
    </location>
</feature>
<dbReference type="EMBL" id="CP139960">
    <property type="protein sequence ID" value="WQD39788.1"/>
    <property type="molecule type" value="Genomic_DNA"/>
</dbReference>
<keyword evidence="3 6" id="KW-0812">Transmembrane</keyword>
<dbReference type="Pfam" id="PF03379">
    <property type="entry name" value="CcmB"/>
    <property type="match status" value="1"/>
</dbReference>
<protein>
    <submittedName>
        <fullName evidence="7">Heme exporter protein CcmB</fullName>
    </submittedName>
</protein>
<evidence type="ECO:0000256" key="5">
    <source>
        <dbReference type="ARBA" id="ARBA00023136"/>
    </source>
</evidence>
<feature type="transmembrane region" description="Helical" evidence="6">
    <location>
        <begin position="93"/>
        <end position="115"/>
    </location>
</feature>
<reference evidence="7 8" key="1">
    <citation type="submission" date="2023-12" db="EMBL/GenBank/DDBJ databases">
        <title>Genome sequencing and assembly of bacterial species from a model synthetic community.</title>
        <authorList>
            <person name="Hogle S.L."/>
        </authorList>
    </citation>
    <scope>NUCLEOTIDE SEQUENCE [LARGE SCALE GENOMIC DNA]</scope>
    <source>
        <strain evidence="7 8">HAMBI_3031</strain>
    </source>
</reference>
<feature type="transmembrane region" description="Helical" evidence="6">
    <location>
        <begin position="47"/>
        <end position="65"/>
    </location>
</feature>
<evidence type="ECO:0000256" key="6">
    <source>
        <dbReference type="SAM" id="Phobius"/>
    </source>
</evidence>
<evidence type="ECO:0000256" key="2">
    <source>
        <dbReference type="ARBA" id="ARBA00010544"/>
    </source>
</evidence>
<gene>
    <name evidence="7" type="ORF">U0035_06460</name>
</gene>
<evidence type="ECO:0000256" key="3">
    <source>
        <dbReference type="ARBA" id="ARBA00022692"/>
    </source>
</evidence>
<organism evidence="7 8">
    <name type="scientific">Niabella yanshanensis</name>
    <dbReference type="NCBI Taxonomy" id="577386"/>
    <lineage>
        <taxon>Bacteria</taxon>
        <taxon>Pseudomonadati</taxon>
        <taxon>Bacteroidota</taxon>
        <taxon>Chitinophagia</taxon>
        <taxon>Chitinophagales</taxon>
        <taxon>Chitinophagaceae</taxon>
        <taxon>Niabella</taxon>
    </lineage>
</organism>
<keyword evidence="4 6" id="KW-1133">Transmembrane helix</keyword>
<accession>A0ABZ0W937</accession>
<dbReference type="InterPro" id="IPR003544">
    <property type="entry name" value="Cyt_c_biogenesis_CcmB"/>
</dbReference>
<dbReference type="RefSeq" id="WP_245957577.1">
    <property type="nucleotide sequence ID" value="NZ_CP139960.1"/>
</dbReference>
<feature type="transmembrane region" description="Helical" evidence="6">
    <location>
        <begin position="20"/>
        <end position="41"/>
    </location>
</feature>
<comment type="similarity">
    <text evidence="2">Belongs to the CcmB/CycW/HelB family.</text>
</comment>
<evidence type="ECO:0000256" key="1">
    <source>
        <dbReference type="ARBA" id="ARBA00004141"/>
    </source>
</evidence>
<keyword evidence="5 6" id="KW-0472">Membrane</keyword>
<sequence>MKSILTLFKKELVLEVRQQYSFYGILLYMGATIFVLFLAIQEPEKEIWNGLFWVIQLFICINAVAKSFMQESRARMLYFYTISSPAHFMVAKLLFNSLLMLLMTLTSLVLFFAFIGNPVQKMLPFTGLSLLGGFSLSMVFTFLAAIAAKARQNAAIMAVLGFPLIVPQLMLLMKLSAAAFTTQQGFEWSDVLLLVALDFLVGLLSVILFPFLWRD</sequence>
<name>A0ABZ0W937_9BACT</name>
<proteinExistence type="inferred from homology"/>
<feature type="transmembrane region" description="Helical" evidence="6">
    <location>
        <begin position="154"/>
        <end position="171"/>
    </location>
</feature>